<accession>A0AB35MJJ9</accession>
<dbReference type="RefSeq" id="WP_301160611.1">
    <property type="nucleotide sequence ID" value="NZ_JAUHQB010000007.1"/>
</dbReference>
<protein>
    <submittedName>
        <fullName evidence="1">Uncharacterized protein</fullName>
    </submittedName>
</protein>
<dbReference type="EMBL" id="JAUHQB010000007">
    <property type="protein sequence ID" value="MDN4483885.1"/>
    <property type="molecule type" value="Genomic_DNA"/>
</dbReference>
<organism evidence="1 2">
    <name type="scientific">Demequina lignilytica</name>
    <dbReference type="NCBI Taxonomy" id="3051663"/>
    <lineage>
        <taxon>Bacteria</taxon>
        <taxon>Bacillati</taxon>
        <taxon>Actinomycetota</taxon>
        <taxon>Actinomycetes</taxon>
        <taxon>Micrococcales</taxon>
        <taxon>Demequinaceae</taxon>
        <taxon>Demequina</taxon>
    </lineage>
</organism>
<reference evidence="1 2" key="1">
    <citation type="submission" date="2023-06" db="EMBL/GenBank/DDBJ databases">
        <title>SYSU T0a273.</title>
        <authorList>
            <person name="Gao L."/>
            <person name="Fang B.-Z."/>
            <person name="Li W.-J."/>
        </authorList>
    </citation>
    <scope>NUCLEOTIDE SEQUENCE [LARGE SCALE GENOMIC DNA]</scope>
    <source>
        <strain evidence="1 2">SYSU T0a273</strain>
    </source>
</reference>
<evidence type="ECO:0000313" key="2">
    <source>
        <dbReference type="Proteomes" id="UP001172756"/>
    </source>
</evidence>
<sequence>MHSNPLEPQTRLALYYSRHPELLHADRAAEREASLSRRSSWSLRMRALRAHLRLARRLRAARTAPLAPGRASL</sequence>
<gene>
    <name evidence="1" type="ORF">QQ002_10085</name>
</gene>
<dbReference type="Proteomes" id="UP001172756">
    <property type="component" value="Unassembled WGS sequence"/>
</dbReference>
<proteinExistence type="predicted"/>
<name>A0AB35MJJ9_9MICO</name>
<comment type="caution">
    <text evidence="1">The sequence shown here is derived from an EMBL/GenBank/DDBJ whole genome shotgun (WGS) entry which is preliminary data.</text>
</comment>
<evidence type="ECO:0000313" key="1">
    <source>
        <dbReference type="EMBL" id="MDN4483885.1"/>
    </source>
</evidence>
<dbReference type="AlphaFoldDB" id="A0AB35MJJ9"/>